<evidence type="ECO:0000256" key="1">
    <source>
        <dbReference type="SAM" id="MobiDB-lite"/>
    </source>
</evidence>
<keyword evidence="3" id="KW-1185">Reference proteome</keyword>
<evidence type="ECO:0000313" key="3">
    <source>
        <dbReference type="Proteomes" id="UP000694551"/>
    </source>
</evidence>
<reference evidence="2" key="2">
    <citation type="submission" date="2025-09" db="UniProtKB">
        <authorList>
            <consortium name="Ensembl"/>
        </authorList>
    </citation>
    <scope>IDENTIFICATION</scope>
</reference>
<protein>
    <submittedName>
        <fullName evidence="2">Uncharacterized protein</fullName>
    </submittedName>
</protein>
<dbReference type="Ensembl" id="ENSSOCT00000007944.1">
    <property type="protein sequence ID" value="ENSSOCP00000007747.1"/>
    <property type="gene ID" value="ENSSOCG00000005957.1"/>
</dbReference>
<dbReference type="AlphaFoldDB" id="A0A8D0EZ38"/>
<feature type="compositionally biased region" description="Polar residues" evidence="1">
    <location>
        <begin position="230"/>
        <end position="239"/>
    </location>
</feature>
<evidence type="ECO:0000313" key="2">
    <source>
        <dbReference type="Ensembl" id="ENSSOCP00000007747.1"/>
    </source>
</evidence>
<accession>A0A8D0EZ38</accession>
<organism evidence="2 3">
    <name type="scientific">Strix occidentalis caurina</name>
    <name type="common">northern spotted owl</name>
    <dbReference type="NCBI Taxonomy" id="311401"/>
    <lineage>
        <taxon>Eukaryota</taxon>
        <taxon>Metazoa</taxon>
        <taxon>Chordata</taxon>
        <taxon>Craniata</taxon>
        <taxon>Vertebrata</taxon>
        <taxon>Euteleostomi</taxon>
        <taxon>Archelosauria</taxon>
        <taxon>Archosauria</taxon>
        <taxon>Dinosauria</taxon>
        <taxon>Saurischia</taxon>
        <taxon>Theropoda</taxon>
        <taxon>Coelurosauria</taxon>
        <taxon>Aves</taxon>
        <taxon>Neognathae</taxon>
        <taxon>Neoaves</taxon>
        <taxon>Telluraves</taxon>
        <taxon>Strigiformes</taxon>
        <taxon>Strigidae</taxon>
        <taxon>Strix</taxon>
    </lineage>
</organism>
<dbReference type="Proteomes" id="UP000694551">
    <property type="component" value="Unplaced"/>
</dbReference>
<name>A0A8D0EZ38_STROC</name>
<feature type="region of interest" description="Disordered" evidence="1">
    <location>
        <begin position="211"/>
        <end position="239"/>
    </location>
</feature>
<feature type="compositionally biased region" description="Low complexity" evidence="1">
    <location>
        <begin position="26"/>
        <end position="36"/>
    </location>
</feature>
<reference evidence="2" key="1">
    <citation type="submission" date="2025-08" db="UniProtKB">
        <authorList>
            <consortium name="Ensembl"/>
        </authorList>
    </citation>
    <scope>IDENTIFICATION</scope>
</reference>
<sequence>MCWGLAHAYRVIFNAVHCPQGGEGAAGSESEPAGTTAGPGGQAVPVPVASTSTGDNEPGPSREQEEEPEVTIRSLSLSELQDIRKDFLCIPGKHICTWLLWCWDSGAAGFELEQREAKQLGRLPKQAGIDKAIGKQAQTLTLAVASWWRDTQTQTVDKVIIQLRHYEGSLPSSQHALVSAVEELFRGSRKWNRTCPMFHLHGPMTQLLEAGASPPKRRAVEDTHHGAPCGSSSATMGKT</sequence>
<proteinExistence type="predicted"/>
<feature type="region of interest" description="Disordered" evidence="1">
    <location>
        <begin position="22"/>
        <end position="70"/>
    </location>
</feature>